<feature type="transmembrane region" description="Helical" evidence="1">
    <location>
        <begin position="451"/>
        <end position="472"/>
    </location>
</feature>
<protein>
    <recommendedName>
        <fullName evidence="4">Glycosyltransferase RgtA/B/C/D-like domain-containing protein</fullName>
    </recommendedName>
</protein>
<dbReference type="Proteomes" id="UP000176902">
    <property type="component" value="Unassembled WGS sequence"/>
</dbReference>
<feature type="transmembrane region" description="Helical" evidence="1">
    <location>
        <begin position="206"/>
        <end position="225"/>
    </location>
</feature>
<name>A0A1F5JPC0_9BACT</name>
<feature type="transmembrane region" description="Helical" evidence="1">
    <location>
        <begin position="421"/>
        <end position="439"/>
    </location>
</feature>
<evidence type="ECO:0008006" key="4">
    <source>
        <dbReference type="Google" id="ProtNLM"/>
    </source>
</evidence>
<evidence type="ECO:0000313" key="2">
    <source>
        <dbReference type="EMBL" id="OGE30482.1"/>
    </source>
</evidence>
<keyword evidence="1" id="KW-1133">Transmembrane helix</keyword>
<feature type="transmembrane region" description="Helical" evidence="1">
    <location>
        <begin position="389"/>
        <end position="409"/>
    </location>
</feature>
<organism evidence="2 3">
    <name type="scientific">Candidatus Daviesbacteria bacterium RIFCSPHIGHO2_02_FULL_36_13</name>
    <dbReference type="NCBI Taxonomy" id="1797768"/>
    <lineage>
        <taxon>Bacteria</taxon>
        <taxon>Candidatus Daviesiibacteriota</taxon>
    </lineage>
</organism>
<comment type="caution">
    <text evidence="2">The sequence shown here is derived from an EMBL/GenBank/DDBJ whole genome shotgun (WGS) entry which is preliminary data.</text>
</comment>
<feature type="transmembrane region" description="Helical" evidence="1">
    <location>
        <begin position="245"/>
        <end position="268"/>
    </location>
</feature>
<dbReference type="STRING" id="1797768.A3C59_00675"/>
<evidence type="ECO:0000256" key="1">
    <source>
        <dbReference type="SAM" id="Phobius"/>
    </source>
</evidence>
<gene>
    <name evidence="2" type="ORF">A3C59_00675</name>
</gene>
<proteinExistence type="predicted"/>
<dbReference type="AlphaFoldDB" id="A0A1F5JPC0"/>
<evidence type="ECO:0000313" key="3">
    <source>
        <dbReference type="Proteomes" id="UP000176902"/>
    </source>
</evidence>
<keyword evidence="1" id="KW-0812">Transmembrane</keyword>
<dbReference type="EMBL" id="MFCV01000047">
    <property type="protein sequence ID" value="OGE30482.1"/>
    <property type="molecule type" value="Genomic_DNA"/>
</dbReference>
<feature type="transmembrane region" description="Helical" evidence="1">
    <location>
        <begin position="478"/>
        <end position="502"/>
    </location>
</feature>
<feature type="transmembrane region" description="Helical" evidence="1">
    <location>
        <begin position="319"/>
        <end position="338"/>
    </location>
</feature>
<feature type="transmembrane region" description="Helical" evidence="1">
    <location>
        <begin position="84"/>
        <end position="103"/>
    </location>
</feature>
<accession>A0A1F5JPC0</accession>
<feature type="transmembrane region" description="Helical" evidence="1">
    <location>
        <begin position="177"/>
        <end position="197"/>
    </location>
</feature>
<sequence length="640" mass="72538">MAVFLIFFIFALLIPGLVLTNKLTEKSNFIEKIFLGTVVGIVSLTLVFYAVSLLNIRFLIFAYILVCLFYFLKQKLLPSLKINFFLDKIALLIITAGTIFQSIPTFRSGLNLTYGFSFWGPNTHDGMWHISLINEIIQGFPIENPIFAGTILRNYHFFYDLMVAGTAYLTKIPLMDLIFRFYPIIFAFLLGLGTYCLASGLFKKRIAAYFSLYFVYFAGSFGWIVDYLKNKTLGGESAFWANQSISFNLNPPFAVSLLIIIAFILSLISLEKIKSKMGIFISVLLLGSLVGFKSYGSVLVLGALGLVAFINLFRRQFEYLYIFILAIFFTLLIFITNFDIGQKLIIFSPFWFIHSMIDSPDRVGWVKLSLARIAGMETGNFFKLAYSELIGFIIFIIGNLGIRILAFVSLINTKSIYKDNIYLFIFVFSLLSFLIPSLFIQSGNPWNTIQFSYYGLYTTALISGSVAAGLIFKLPKLLSMVILLVFVILTPINSITTASYYIGNPHAKVTAEEMSALDFLLKQDDGTVLTVPFDEKFKNRVDQPWPLFVYDSTAYVSAFSNKASFLEDIAQNQILLTDYETRLSASKDFFLKGDKDFLSKNNISYIYLPVLFNIKLDEKTLGVEKIFENSEVEILKAKIK</sequence>
<feature type="transmembrane region" description="Helical" evidence="1">
    <location>
        <begin position="44"/>
        <end position="72"/>
    </location>
</feature>
<reference evidence="2 3" key="1">
    <citation type="journal article" date="2016" name="Nat. Commun.">
        <title>Thousands of microbial genomes shed light on interconnected biogeochemical processes in an aquifer system.</title>
        <authorList>
            <person name="Anantharaman K."/>
            <person name="Brown C.T."/>
            <person name="Hug L.A."/>
            <person name="Sharon I."/>
            <person name="Castelle C.J."/>
            <person name="Probst A.J."/>
            <person name="Thomas B.C."/>
            <person name="Singh A."/>
            <person name="Wilkins M.J."/>
            <person name="Karaoz U."/>
            <person name="Brodie E.L."/>
            <person name="Williams K.H."/>
            <person name="Hubbard S.S."/>
            <person name="Banfield J.F."/>
        </authorList>
    </citation>
    <scope>NUCLEOTIDE SEQUENCE [LARGE SCALE GENOMIC DNA]</scope>
</reference>
<keyword evidence="1" id="KW-0472">Membrane</keyword>
<feature type="transmembrane region" description="Helical" evidence="1">
    <location>
        <begin position="280"/>
        <end position="313"/>
    </location>
</feature>